<dbReference type="OrthoDB" id="1741334at2759"/>
<dbReference type="Gene3D" id="3.40.50.300">
    <property type="entry name" value="P-loop containing nucleotide triphosphate hydrolases"/>
    <property type="match status" value="1"/>
</dbReference>
<dbReference type="SUPFAM" id="SSF52540">
    <property type="entry name" value="P-loop containing nucleoside triphosphate hydrolases"/>
    <property type="match status" value="1"/>
</dbReference>
<dbReference type="GO" id="GO:0005829">
    <property type="term" value="C:cytosol"/>
    <property type="evidence" value="ECO:0007669"/>
    <property type="project" value="TreeGrafter"/>
</dbReference>
<dbReference type="EMBL" id="KB908921">
    <property type="protein sequence ID" value="EOB14886.1"/>
    <property type="molecule type" value="Genomic_DNA"/>
</dbReference>
<gene>
    <name evidence="6" type="primary">NUBP2</name>
    <name evidence="6" type="ORF">NBO_13g0063</name>
</gene>
<keyword evidence="1" id="KW-0479">Metal-binding</keyword>
<keyword evidence="4" id="KW-0408">Iron</keyword>
<reference evidence="6 7" key="1">
    <citation type="journal article" date="2013" name="BMC Genomics">
        <title>Comparative genomics of parasitic silkworm microsporidia reveal an association between genome expansion and host adaptation.</title>
        <authorList>
            <person name="Pan G."/>
            <person name="Xu J."/>
            <person name="Li T."/>
            <person name="Xia Q."/>
            <person name="Liu S.L."/>
            <person name="Zhang G."/>
            <person name="Li S."/>
            <person name="Li C."/>
            <person name="Liu H."/>
            <person name="Yang L."/>
            <person name="Liu T."/>
            <person name="Zhang X."/>
            <person name="Wu Z."/>
            <person name="Fan W."/>
            <person name="Dang X."/>
            <person name="Xiang H."/>
            <person name="Tao M."/>
            <person name="Li Y."/>
            <person name="Hu J."/>
            <person name="Li Z."/>
            <person name="Lin L."/>
            <person name="Luo J."/>
            <person name="Geng L."/>
            <person name="Wang L."/>
            <person name="Long M."/>
            <person name="Wan Y."/>
            <person name="He N."/>
            <person name="Zhang Z."/>
            <person name="Lu C."/>
            <person name="Keeling P.J."/>
            <person name="Wang J."/>
            <person name="Xiang Z."/>
            <person name="Zhou Z."/>
        </authorList>
    </citation>
    <scope>NUCLEOTIDE SEQUENCE [LARGE SCALE GENOMIC DNA]</scope>
    <source>
        <strain evidence="7">CQ1 / CVCC 102059</strain>
    </source>
</reference>
<keyword evidence="3" id="KW-0067">ATP-binding</keyword>
<proteinExistence type="predicted"/>
<sequence length="237" mass="26046">MKKIAVLSGKGGVGKSTISVLISLVLSKNHKVLLLDYDLCGPSCTRTLNAKGSILKAEKGLKPIKINNNLSLISMGLMMSDTDPVIWRGPKKLSVLNLFYESISDYDFVIFDTPPGVSEEHGFLIGKDIEAVIVTTSQNIALSDTVKAVEFCNTNEIPIRGVIENMNSYICSCCGEDNHPFASNGGRLLAEEYNLEYLCGLSVDTKLSKFMDDGELKDKYEESLNSKILENVIHKLF</sequence>
<evidence type="ECO:0000256" key="1">
    <source>
        <dbReference type="ARBA" id="ARBA00022723"/>
    </source>
</evidence>
<accession>R0KVK5</accession>
<evidence type="ECO:0000256" key="4">
    <source>
        <dbReference type="ARBA" id="ARBA00023004"/>
    </source>
</evidence>
<protein>
    <submittedName>
        <fullName evidence="6">Nucleotide-binding protein 2</fullName>
    </submittedName>
</protein>
<dbReference type="HOGENOM" id="CLU_024839_0_1_1"/>
<keyword evidence="7" id="KW-1185">Reference proteome</keyword>
<dbReference type="GO" id="GO:0005524">
    <property type="term" value="F:ATP binding"/>
    <property type="evidence" value="ECO:0007669"/>
    <property type="project" value="UniProtKB-KW"/>
</dbReference>
<dbReference type="GO" id="GO:0046872">
    <property type="term" value="F:metal ion binding"/>
    <property type="evidence" value="ECO:0007669"/>
    <property type="project" value="UniProtKB-KW"/>
</dbReference>
<evidence type="ECO:0000256" key="5">
    <source>
        <dbReference type="ARBA" id="ARBA00023014"/>
    </source>
</evidence>
<dbReference type="AlphaFoldDB" id="R0KVK5"/>
<dbReference type="PANTHER" id="PTHR23264">
    <property type="entry name" value="NUCLEOTIDE-BINDING PROTEIN NBP35 YEAST -RELATED"/>
    <property type="match status" value="1"/>
</dbReference>
<dbReference type="GO" id="GO:0016226">
    <property type="term" value="P:iron-sulfur cluster assembly"/>
    <property type="evidence" value="ECO:0007669"/>
    <property type="project" value="InterPro"/>
</dbReference>
<dbReference type="InterPro" id="IPR027417">
    <property type="entry name" value="P-loop_NTPase"/>
</dbReference>
<dbReference type="GO" id="GO:0051536">
    <property type="term" value="F:iron-sulfur cluster binding"/>
    <property type="evidence" value="ECO:0007669"/>
    <property type="project" value="UniProtKB-KW"/>
</dbReference>
<keyword evidence="5" id="KW-0411">Iron-sulfur</keyword>
<dbReference type="GO" id="GO:0140663">
    <property type="term" value="F:ATP-dependent FeS chaperone activity"/>
    <property type="evidence" value="ECO:0007669"/>
    <property type="project" value="InterPro"/>
</dbReference>
<keyword evidence="2" id="KW-0547">Nucleotide-binding</keyword>
<dbReference type="CDD" id="cd02037">
    <property type="entry name" value="Mrp_NBP35"/>
    <property type="match status" value="1"/>
</dbReference>
<dbReference type="PANTHER" id="PTHR23264:SF19">
    <property type="entry name" value="CYTOSOLIC FE-S CLUSTER ASSEMBLY FACTOR NUBP2"/>
    <property type="match status" value="1"/>
</dbReference>
<dbReference type="Proteomes" id="UP000016927">
    <property type="component" value="Unassembled WGS sequence"/>
</dbReference>
<dbReference type="VEuPathDB" id="MicrosporidiaDB:NBO_13g0063"/>
<name>R0KVK5_NOSB1</name>
<evidence type="ECO:0000313" key="6">
    <source>
        <dbReference type="EMBL" id="EOB14886.1"/>
    </source>
</evidence>
<evidence type="ECO:0000256" key="3">
    <source>
        <dbReference type="ARBA" id="ARBA00022840"/>
    </source>
</evidence>
<dbReference type="Pfam" id="PF10609">
    <property type="entry name" value="ParA"/>
    <property type="match status" value="1"/>
</dbReference>
<evidence type="ECO:0000256" key="2">
    <source>
        <dbReference type="ARBA" id="ARBA00022741"/>
    </source>
</evidence>
<dbReference type="InterPro" id="IPR033756">
    <property type="entry name" value="YlxH/NBP35"/>
</dbReference>
<dbReference type="STRING" id="578461.R0KVK5"/>
<evidence type="ECO:0000313" key="7">
    <source>
        <dbReference type="Proteomes" id="UP000016927"/>
    </source>
</evidence>
<dbReference type="OMA" id="FEPKEFP"/>
<dbReference type="InterPro" id="IPR019591">
    <property type="entry name" value="Mrp/NBP35_ATP-bd"/>
</dbReference>
<organism evidence="6 7">
    <name type="scientific">Nosema bombycis (strain CQ1 / CVCC 102059)</name>
    <name type="common">Microsporidian parasite</name>
    <name type="synonym">Pebrine of silkworm</name>
    <dbReference type="NCBI Taxonomy" id="578461"/>
    <lineage>
        <taxon>Eukaryota</taxon>
        <taxon>Fungi</taxon>
        <taxon>Fungi incertae sedis</taxon>
        <taxon>Microsporidia</taxon>
        <taxon>Nosematidae</taxon>
        <taxon>Nosema</taxon>
    </lineage>
</organism>